<dbReference type="GO" id="GO:0006950">
    <property type="term" value="P:response to stress"/>
    <property type="evidence" value="ECO:0007669"/>
    <property type="project" value="TreeGrafter"/>
</dbReference>
<dbReference type="Pfam" id="PF01047">
    <property type="entry name" value="MarR"/>
    <property type="match status" value="1"/>
</dbReference>
<sequence length="158" mass="17852">MNLELETAPVADLDAKQRLRIWIRLLKLSRRIESEIRERLRVEFSTTLPRFDVLAALYRKGEGMKMSELSEALMVSNGNVTGIIERLVQDGQVVRIPVEGDRRAMQVRLTEDGRKSFAMMAEVHEGWVNSMLGSLDDEDAARLLALLGDVSINGRKVT</sequence>
<dbReference type="GO" id="GO:0003700">
    <property type="term" value="F:DNA-binding transcription factor activity"/>
    <property type="evidence" value="ECO:0007669"/>
    <property type="project" value="InterPro"/>
</dbReference>
<keyword evidence="3" id="KW-1185">Reference proteome</keyword>
<comment type="caution">
    <text evidence="2">The sequence shown here is derived from an EMBL/GenBank/DDBJ whole genome shotgun (WGS) entry which is preliminary data.</text>
</comment>
<dbReference type="InterPro" id="IPR036388">
    <property type="entry name" value="WH-like_DNA-bd_sf"/>
</dbReference>
<proteinExistence type="predicted"/>
<dbReference type="AlphaFoldDB" id="A0AAE2ZGC5"/>
<organism evidence="2 3">
    <name type="scientific">Flavimaribacter sediminis</name>
    <dbReference type="NCBI Taxonomy" id="2865987"/>
    <lineage>
        <taxon>Bacteria</taxon>
        <taxon>Pseudomonadati</taxon>
        <taxon>Pseudomonadota</taxon>
        <taxon>Alphaproteobacteria</taxon>
        <taxon>Hyphomicrobiales</taxon>
        <taxon>Rhizobiaceae</taxon>
        <taxon>Flavimaribacter</taxon>
    </lineage>
</organism>
<feature type="domain" description="HTH marR-type" evidence="1">
    <location>
        <begin position="18"/>
        <end position="152"/>
    </location>
</feature>
<dbReference type="Proteomes" id="UP001196509">
    <property type="component" value="Unassembled WGS sequence"/>
</dbReference>
<dbReference type="PANTHER" id="PTHR33164:SF43">
    <property type="entry name" value="HTH-TYPE TRANSCRIPTIONAL REPRESSOR YETL"/>
    <property type="match status" value="1"/>
</dbReference>
<reference evidence="2" key="1">
    <citation type="submission" date="2021-08" db="EMBL/GenBank/DDBJ databases">
        <title>Hoeflea bacterium WL0058 sp. nov., isolated from the sediment.</title>
        <authorList>
            <person name="Wang L."/>
            <person name="Zhang D."/>
        </authorList>
    </citation>
    <scope>NUCLEOTIDE SEQUENCE</scope>
    <source>
        <strain evidence="2">WL0058</strain>
    </source>
</reference>
<dbReference type="Gene3D" id="1.10.10.10">
    <property type="entry name" value="Winged helix-like DNA-binding domain superfamily/Winged helix DNA-binding domain"/>
    <property type="match status" value="1"/>
</dbReference>
<evidence type="ECO:0000313" key="3">
    <source>
        <dbReference type="Proteomes" id="UP001196509"/>
    </source>
</evidence>
<gene>
    <name evidence="2" type="ORF">K1W69_02610</name>
</gene>
<dbReference type="EMBL" id="JAICBX010000001">
    <property type="protein sequence ID" value="MBW8636064.1"/>
    <property type="molecule type" value="Genomic_DNA"/>
</dbReference>
<dbReference type="RefSeq" id="WP_220226773.1">
    <property type="nucleotide sequence ID" value="NZ_JAICBX010000001.1"/>
</dbReference>
<evidence type="ECO:0000313" key="2">
    <source>
        <dbReference type="EMBL" id="MBW8636064.1"/>
    </source>
</evidence>
<dbReference type="SMART" id="SM00347">
    <property type="entry name" value="HTH_MARR"/>
    <property type="match status" value="1"/>
</dbReference>
<dbReference type="PROSITE" id="PS50995">
    <property type="entry name" value="HTH_MARR_2"/>
    <property type="match status" value="1"/>
</dbReference>
<evidence type="ECO:0000259" key="1">
    <source>
        <dbReference type="PROSITE" id="PS50995"/>
    </source>
</evidence>
<protein>
    <submittedName>
        <fullName evidence="2">MarR family transcriptional regulator</fullName>
    </submittedName>
</protein>
<dbReference type="InterPro" id="IPR036390">
    <property type="entry name" value="WH_DNA-bd_sf"/>
</dbReference>
<dbReference type="PANTHER" id="PTHR33164">
    <property type="entry name" value="TRANSCRIPTIONAL REGULATOR, MARR FAMILY"/>
    <property type="match status" value="1"/>
</dbReference>
<dbReference type="InterPro" id="IPR039422">
    <property type="entry name" value="MarR/SlyA-like"/>
</dbReference>
<accession>A0AAE2ZGC5</accession>
<dbReference type="PRINTS" id="PR00598">
    <property type="entry name" value="HTHMARR"/>
</dbReference>
<dbReference type="InterPro" id="IPR000835">
    <property type="entry name" value="HTH_MarR-typ"/>
</dbReference>
<dbReference type="SUPFAM" id="SSF46785">
    <property type="entry name" value="Winged helix' DNA-binding domain"/>
    <property type="match status" value="1"/>
</dbReference>
<name>A0AAE2ZGC5_9HYPH</name>